<dbReference type="GO" id="GO:0005737">
    <property type="term" value="C:cytoplasm"/>
    <property type="evidence" value="ECO:0007669"/>
    <property type="project" value="UniProtKB-SubCell"/>
</dbReference>
<gene>
    <name evidence="9" type="ORF">BWQ96_02091</name>
</gene>
<protein>
    <recommendedName>
        <fullName evidence="7">CCT-theta</fullName>
    </recommendedName>
</protein>
<dbReference type="SUPFAM" id="SSF54849">
    <property type="entry name" value="GroEL-intermediate domain like"/>
    <property type="match status" value="1"/>
</dbReference>
<evidence type="ECO:0000256" key="3">
    <source>
        <dbReference type="ARBA" id="ARBA00022490"/>
    </source>
</evidence>
<keyword evidence="5 8" id="KW-0067">ATP-binding</keyword>
<evidence type="ECO:0000256" key="1">
    <source>
        <dbReference type="ARBA" id="ARBA00004496"/>
    </source>
</evidence>
<evidence type="ECO:0000256" key="5">
    <source>
        <dbReference type="ARBA" id="ARBA00022840"/>
    </source>
</evidence>
<proteinExistence type="inferred from homology"/>
<dbReference type="CDD" id="cd03341">
    <property type="entry name" value="TCP1_theta"/>
    <property type="match status" value="1"/>
</dbReference>
<dbReference type="InterPro" id="IPR002194">
    <property type="entry name" value="Chaperonin_TCP-1_CS"/>
</dbReference>
<evidence type="ECO:0000313" key="10">
    <source>
        <dbReference type="Proteomes" id="UP000247409"/>
    </source>
</evidence>
<sequence>MGPNAGSFLPNQGLSGLLKEGTKHITGLDEAVARNIDACRQLSAIVRTSLGPNGMNKMIVNHLGKLFVTSDAATIVRELEVIHPAAKLIVMASEAQEREVGDGTGLVVAFAGELLDHAEKLLRMGLHTAEIVQGYERAGEEALAILETLAVHKVPNVKDVEAVTTAISPSIASKHYGLESVLAPLVARACIAVLPASLNMFSVENIRVAKVLGGSVSDSSVVSGAVFLRNVEGTIHKVSNARVAIYTCDFEASQSETKGTVLLKSAKEFTNYNKSEELMLESKIKAIAESGVTVIAAPKFGEVAMHFLEKYKIMVIRCQSKFDLRRVARTTGAIAMAKMNTPTTDEQGRADHVQVEEIGSTKCIVFRQEKEGSRIATILVRASTQNLLDDIDRSIDDAVNVFKGMTRDSRFVAGAGACEIELSRKLHEFAEARPGLDQYSIKKYAESLEVIPRVLAETSGFDATNIISSLVAAHAAGQSTAGLDVAEGVVTDSMKAQIFDLLITKHWALKLATDAVCNILRVDQIIMAKMAGGPKPRDMQAADAMDEAP</sequence>
<dbReference type="STRING" id="448386.A0A2V3J1C1"/>
<dbReference type="Gene3D" id="1.10.560.10">
    <property type="entry name" value="GroEL-like equatorial domain"/>
    <property type="match status" value="1"/>
</dbReference>
<evidence type="ECO:0000256" key="7">
    <source>
        <dbReference type="ARBA" id="ARBA00029602"/>
    </source>
</evidence>
<dbReference type="Proteomes" id="UP000247409">
    <property type="component" value="Unassembled WGS sequence"/>
</dbReference>
<reference evidence="9 10" key="1">
    <citation type="journal article" date="2018" name="Mol. Biol. Evol.">
        <title>Analysis of the draft genome of the red seaweed Gracilariopsis chorda provides insights into genome size evolution in Rhodophyta.</title>
        <authorList>
            <person name="Lee J."/>
            <person name="Yang E.C."/>
            <person name="Graf L."/>
            <person name="Yang J.H."/>
            <person name="Qiu H."/>
            <person name="Zel Zion U."/>
            <person name="Chan C.X."/>
            <person name="Stephens T.G."/>
            <person name="Weber A.P.M."/>
            <person name="Boo G.H."/>
            <person name="Boo S.M."/>
            <person name="Kim K.M."/>
            <person name="Shin Y."/>
            <person name="Jung M."/>
            <person name="Lee S.J."/>
            <person name="Yim H.S."/>
            <person name="Lee J.H."/>
            <person name="Bhattacharya D."/>
            <person name="Yoon H.S."/>
        </authorList>
    </citation>
    <scope>NUCLEOTIDE SEQUENCE [LARGE SCALE GENOMIC DNA]</scope>
    <source>
        <strain evidence="9 10">SKKU-2015</strain>
        <tissue evidence="9">Whole body</tissue>
    </source>
</reference>
<evidence type="ECO:0000313" key="9">
    <source>
        <dbReference type="EMBL" id="PXF48139.1"/>
    </source>
</evidence>
<dbReference type="GO" id="GO:0140662">
    <property type="term" value="F:ATP-dependent protein folding chaperone"/>
    <property type="evidence" value="ECO:0007669"/>
    <property type="project" value="InterPro"/>
</dbReference>
<dbReference type="Gene3D" id="3.50.7.10">
    <property type="entry name" value="GroEL"/>
    <property type="match status" value="1"/>
</dbReference>
<evidence type="ECO:0000256" key="6">
    <source>
        <dbReference type="ARBA" id="ARBA00023186"/>
    </source>
</evidence>
<dbReference type="InterPro" id="IPR027413">
    <property type="entry name" value="GROEL-like_equatorial_sf"/>
</dbReference>
<name>A0A2V3J1C1_9FLOR</name>
<dbReference type="GO" id="GO:0005524">
    <property type="term" value="F:ATP binding"/>
    <property type="evidence" value="ECO:0007669"/>
    <property type="project" value="UniProtKB-KW"/>
</dbReference>
<dbReference type="PRINTS" id="PR00304">
    <property type="entry name" value="TCOMPLEXTCP1"/>
</dbReference>
<comment type="similarity">
    <text evidence="2 8">Belongs to the TCP-1 chaperonin family.</text>
</comment>
<organism evidence="9 10">
    <name type="scientific">Gracilariopsis chorda</name>
    <dbReference type="NCBI Taxonomy" id="448386"/>
    <lineage>
        <taxon>Eukaryota</taxon>
        <taxon>Rhodophyta</taxon>
        <taxon>Florideophyceae</taxon>
        <taxon>Rhodymeniophycidae</taxon>
        <taxon>Gracilariales</taxon>
        <taxon>Gracilariaceae</taxon>
        <taxon>Gracilariopsis</taxon>
    </lineage>
</organism>
<keyword evidence="6 8" id="KW-0143">Chaperone</keyword>
<dbReference type="OrthoDB" id="1748577at2759"/>
<dbReference type="GO" id="GO:0016887">
    <property type="term" value="F:ATP hydrolysis activity"/>
    <property type="evidence" value="ECO:0007669"/>
    <property type="project" value="InterPro"/>
</dbReference>
<dbReference type="InterPro" id="IPR017998">
    <property type="entry name" value="Chaperone_TCP-1"/>
</dbReference>
<dbReference type="PROSITE" id="PS00750">
    <property type="entry name" value="TCP1_1"/>
    <property type="match status" value="1"/>
</dbReference>
<dbReference type="SUPFAM" id="SSF52029">
    <property type="entry name" value="GroEL apical domain-like"/>
    <property type="match status" value="1"/>
</dbReference>
<dbReference type="SUPFAM" id="SSF48592">
    <property type="entry name" value="GroEL equatorial domain-like"/>
    <property type="match status" value="1"/>
</dbReference>
<dbReference type="InterPro" id="IPR027409">
    <property type="entry name" value="GroEL-like_apical_dom_sf"/>
</dbReference>
<dbReference type="PANTHER" id="PTHR11353">
    <property type="entry name" value="CHAPERONIN"/>
    <property type="match status" value="1"/>
</dbReference>
<keyword evidence="3" id="KW-0963">Cytoplasm</keyword>
<dbReference type="NCBIfam" id="TIGR02346">
    <property type="entry name" value="chap_CCT_theta"/>
    <property type="match status" value="1"/>
</dbReference>
<dbReference type="InterPro" id="IPR012721">
    <property type="entry name" value="Chap_CCT_theta"/>
</dbReference>
<evidence type="ECO:0000256" key="4">
    <source>
        <dbReference type="ARBA" id="ARBA00022741"/>
    </source>
</evidence>
<comment type="subcellular location">
    <subcellularLocation>
        <location evidence="1">Cytoplasm</location>
    </subcellularLocation>
</comment>
<dbReference type="EMBL" id="NBIV01000016">
    <property type="protein sequence ID" value="PXF48139.1"/>
    <property type="molecule type" value="Genomic_DNA"/>
</dbReference>
<dbReference type="Pfam" id="PF00118">
    <property type="entry name" value="Cpn60_TCP1"/>
    <property type="match status" value="1"/>
</dbReference>
<evidence type="ECO:0000256" key="2">
    <source>
        <dbReference type="ARBA" id="ARBA00008020"/>
    </source>
</evidence>
<dbReference type="GO" id="GO:0051082">
    <property type="term" value="F:unfolded protein binding"/>
    <property type="evidence" value="ECO:0007669"/>
    <property type="project" value="InterPro"/>
</dbReference>
<dbReference type="Gene3D" id="3.30.260.10">
    <property type="entry name" value="TCP-1-like chaperonin intermediate domain"/>
    <property type="match status" value="1"/>
</dbReference>
<dbReference type="PROSITE" id="PS00995">
    <property type="entry name" value="TCP1_3"/>
    <property type="match status" value="1"/>
</dbReference>
<dbReference type="AlphaFoldDB" id="A0A2V3J1C1"/>
<dbReference type="InterPro" id="IPR027410">
    <property type="entry name" value="TCP-1-like_intermed_sf"/>
</dbReference>
<evidence type="ECO:0000256" key="8">
    <source>
        <dbReference type="RuleBase" id="RU004187"/>
    </source>
</evidence>
<dbReference type="FunFam" id="3.50.7.10:FF:000008">
    <property type="entry name" value="T-complex protein 1 subunit theta"/>
    <property type="match status" value="1"/>
</dbReference>
<keyword evidence="10" id="KW-1185">Reference proteome</keyword>
<comment type="caution">
    <text evidence="9">The sequence shown here is derived from an EMBL/GenBank/DDBJ whole genome shotgun (WGS) entry which is preliminary data.</text>
</comment>
<dbReference type="InterPro" id="IPR002423">
    <property type="entry name" value="Cpn60/GroEL/TCP-1"/>
</dbReference>
<accession>A0A2V3J1C1</accession>
<keyword evidence="4 8" id="KW-0547">Nucleotide-binding</keyword>